<feature type="domain" description="CobN/magnesium chelatase" evidence="1">
    <location>
        <begin position="1"/>
        <end position="61"/>
    </location>
</feature>
<evidence type="ECO:0000259" key="1">
    <source>
        <dbReference type="Pfam" id="PF02514"/>
    </source>
</evidence>
<dbReference type="Pfam" id="PF02514">
    <property type="entry name" value="CobN-Mg_chel"/>
    <property type="match status" value="1"/>
</dbReference>
<sequence length="62" mass="7142">TNTVGWIATSGQADSWVYEEANTTFIKNEEMLNGHMNKNSSSFRKLLQTFLEANRHGYWDNS</sequence>
<comment type="caution">
    <text evidence="2">The sequence shown here is derived from an EMBL/GenBank/DDBJ whole genome shotgun (WGS) entry which is preliminary data.</text>
</comment>
<feature type="non-terminal residue" evidence="2">
    <location>
        <position position="1"/>
    </location>
</feature>
<feature type="non-terminal residue" evidence="2">
    <location>
        <position position="62"/>
    </location>
</feature>
<proteinExistence type="predicted"/>
<protein>
    <recommendedName>
        <fullName evidence="1">CobN/magnesium chelatase domain-containing protein</fullName>
    </recommendedName>
</protein>
<dbReference type="EMBL" id="RXGB01001005">
    <property type="protein sequence ID" value="TMX00770.1"/>
    <property type="molecule type" value="Genomic_DNA"/>
</dbReference>
<dbReference type="InterPro" id="IPR003672">
    <property type="entry name" value="CobN/Mg_chltase"/>
</dbReference>
<dbReference type="PANTHER" id="PTHR44119:SF1">
    <property type="entry name" value="MAGNESIUM-CHELATASE SUBUNIT CHLH, CHLOROPLASTIC"/>
    <property type="match status" value="1"/>
</dbReference>
<accession>A0A6N2C723</accession>
<dbReference type="PANTHER" id="PTHR44119">
    <property type="entry name" value="MAGNESIUM-CHELATASE SUBUNIT CHLH, CHLOROPLASTIC"/>
    <property type="match status" value="1"/>
</dbReference>
<name>A0A6N2C723_SOLCI</name>
<gene>
    <name evidence="2" type="ORF">EJD97_000175</name>
</gene>
<dbReference type="GO" id="GO:0009507">
    <property type="term" value="C:chloroplast"/>
    <property type="evidence" value="ECO:0007669"/>
    <property type="project" value="TreeGrafter"/>
</dbReference>
<organism evidence="2">
    <name type="scientific">Solanum chilense</name>
    <name type="common">Tomato</name>
    <name type="synonym">Lycopersicon chilense</name>
    <dbReference type="NCBI Taxonomy" id="4083"/>
    <lineage>
        <taxon>Eukaryota</taxon>
        <taxon>Viridiplantae</taxon>
        <taxon>Streptophyta</taxon>
        <taxon>Embryophyta</taxon>
        <taxon>Tracheophyta</taxon>
        <taxon>Spermatophyta</taxon>
        <taxon>Magnoliopsida</taxon>
        <taxon>eudicotyledons</taxon>
        <taxon>Gunneridae</taxon>
        <taxon>Pentapetalae</taxon>
        <taxon>asterids</taxon>
        <taxon>lamiids</taxon>
        <taxon>Solanales</taxon>
        <taxon>Solanaceae</taxon>
        <taxon>Solanoideae</taxon>
        <taxon>Solaneae</taxon>
        <taxon>Solanum</taxon>
        <taxon>Solanum subgen. Lycopersicon</taxon>
    </lineage>
</organism>
<evidence type="ECO:0000313" key="2">
    <source>
        <dbReference type="EMBL" id="TMX00770.1"/>
    </source>
</evidence>
<dbReference type="AlphaFoldDB" id="A0A6N2C723"/>
<reference evidence="2" key="1">
    <citation type="submission" date="2019-05" db="EMBL/GenBank/DDBJ databases">
        <title>The de novo reference genome and transcriptome assemblies of the wild tomato species Solanum chilense.</title>
        <authorList>
            <person name="Stam R."/>
            <person name="Nosenko T."/>
            <person name="Hoerger A.C."/>
            <person name="Stephan W."/>
            <person name="Seidel M.A."/>
            <person name="Kuhn J.M.M."/>
            <person name="Haberer G."/>
            <person name="Tellier A."/>
        </authorList>
    </citation>
    <scope>NUCLEOTIDE SEQUENCE</scope>
    <source>
        <tissue evidence="2">Mature leaves</tissue>
    </source>
</reference>